<dbReference type="AlphaFoldDB" id="A0A9Q3L667"/>
<proteinExistence type="predicted"/>
<organism evidence="2 3">
    <name type="scientific">Austropuccinia psidii MF-1</name>
    <dbReference type="NCBI Taxonomy" id="1389203"/>
    <lineage>
        <taxon>Eukaryota</taxon>
        <taxon>Fungi</taxon>
        <taxon>Dikarya</taxon>
        <taxon>Basidiomycota</taxon>
        <taxon>Pucciniomycotina</taxon>
        <taxon>Pucciniomycetes</taxon>
        <taxon>Pucciniales</taxon>
        <taxon>Sphaerophragmiaceae</taxon>
        <taxon>Austropuccinia</taxon>
    </lineage>
</organism>
<dbReference type="EMBL" id="AVOT02147063">
    <property type="protein sequence ID" value="MBW0592195.1"/>
    <property type="molecule type" value="Genomic_DNA"/>
</dbReference>
<comment type="caution">
    <text evidence="2">The sequence shown here is derived from an EMBL/GenBank/DDBJ whole genome shotgun (WGS) entry which is preliminary data.</text>
</comment>
<evidence type="ECO:0000313" key="2">
    <source>
        <dbReference type="EMBL" id="MBW0592195.1"/>
    </source>
</evidence>
<feature type="compositionally biased region" description="Basic and acidic residues" evidence="1">
    <location>
        <begin position="81"/>
        <end position="93"/>
    </location>
</feature>
<name>A0A9Q3L667_9BASI</name>
<protein>
    <submittedName>
        <fullName evidence="2">Uncharacterized protein</fullName>
    </submittedName>
</protein>
<evidence type="ECO:0000313" key="3">
    <source>
        <dbReference type="Proteomes" id="UP000765509"/>
    </source>
</evidence>
<gene>
    <name evidence="2" type="ORF">O181_131910</name>
</gene>
<keyword evidence="3" id="KW-1185">Reference proteome</keyword>
<feature type="compositionally biased region" description="Low complexity" evidence="1">
    <location>
        <begin position="66"/>
        <end position="80"/>
    </location>
</feature>
<evidence type="ECO:0000256" key="1">
    <source>
        <dbReference type="SAM" id="MobiDB-lite"/>
    </source>
</evidence>
<sequence length="112" mass="12291">MEDARTSTSSQILARTFDTLMESPEADINAIPVVRPESFPAGHNRDIPVSVQEMVYGSKAAGVGTSSKSLNRNNELLSSSEEAHGTRKDRRTYEGLETHVLQWTSPTDKSLV</sequence>
<dbReference type="Proteomes" id="UP000765509">
    <property type="component" value="Unassembled WGS sequence"/>
</dbReference>
<reference evidence="2" key="1">
    <citation type="submission" date="2021-03" db="EMBL/GenBank/DDBJ databases">
        <title>Draft genome sequence of rust myrtle Austropuccinia psidii MF-1, a brazilian biotype.</title>
        <authorList>
            <person name="Quecine M.C."/>
            <person name="Pachon D.M.R."/>
            <person name="Bonatelli M.L."/>
            <person name="Correr F.H."/>
            <person name="Franceschini L.M."/>
            <person name="Leite T.F."/>
            <person name="Margarido G.R.A."/>
            <person name="Almeida C.A."/>
            <person name="Ferrarezi J.A."/>
            <person name="Labate C.A."/>
        </authorList>
    </citation>
    <scope>NUCLEOTIDE SEQUENCE</scope>
    <source>
        <strain evidence="2">MF-1</strain>
    </source>
</reference>
<accession>A0A9Q3L667</accession>
<feature type="region of interest" description="Disordered" evidence="1">
    <location>
        <begin position="62"/>
        <end position="93"/>
    </location>
</feature>